<proteinExistence type="predicted"/>
<protein>
    <submittedName>
        <fullName evidence="1">Uncharacterized protein</fullName>
    </submittedName>
</protein>
<keyword evidence="2" id="KW-1185">Reference proteome</keyword>
<organism evidence="1 2">
    <name type="scientific">Colletotrichum liriopes</name>
    <dbReference type="NCBI Taxonomy" id="708192"/>
    <lineage>
        <taxon>Eukaryota</taxon>
        <taxon>Fungi</taxon>
        <taxon>Dikarya</taxon>
        <taxon>Ascomycota</taxon>
        <taxon>Pezizomycotina</taxon>
        <taxon>Sordariomycetes</taxon>
        <taxon>Hypocreomycetidae</taxon>
        <taxon>Glomerellales</taxon>
        <taxon>Glomerellaceae</taxon>
        <taxon>Colletotrichum</taxon>
        <taxon>Colletotrichum spaethianum species complex</taxon>
    </lineage>
</organism>
<dbReference type="AlphaFoldDB" id="A0AA37GZ06"/>
<dbReference type="Proteomes" id="UP001055172">
    <property type="component" value="Unassembled WGS sequence"/>
</dbReference>
<name>A0AA37GZ06_9PEZI</name>
<evidence type="ECO:0000313" key="2">
    <source>
        <dbReference type="Proteomes" id="UP001055172"/>
    </source>
</evidence>
<comment type="caution">
    <text evidence="1">The sequence shown here is derived from an EMBL/GenBank/DDBJ whole genome shotgun (WGS) entry which is preliminary data.</text>
</comment>
<dbReference type="EMBL" id="BPPX01000034">
    <property type="protein sequence ID" value="GJC88643.1"/>
    <property type="molecule type" value="Genomic_DNA"/>
</dbReference>
<reference evidence="1 2" key="1">
    <citation type="submission" date="2021-07" db="EMBL/GenBank/DDBJ databases">
        <title>Genome data of Colletotrichum spaethianum.</title>
        <authorList>
            <person name="Utami Y.D."/>
            <person name="Hiruma K."/>
        </authorList>
    </citation>
    <scope>NUCLEOTIDE SEQUENCE [LARGE SCALE GENOMIC DNA]</scope>
    <source>
        <strain evidence="1 2">MAFF 242679</strain>
    </source>
</reference>
<accession>A0AA37GZ06</accession>
<evidence type="ECO:0000313" key="1">
    <source>
        <dbReference type="EMBL" id="GJC88643.1"/>
    </source>
</evidence>
<sequence length="116" mass="13113">MMLVRCRIAVFDADVFSYSRAFVIGSLLFVTARRNYYVLLLLPKTSSVATTPAYYKDVYVFDAKKSSGQLTGSETDRGFTVAPQHGNWDRPQQGHGLEDYFAQKVTRNQPIEPVVK</sequence>
<gene>
    <name evidence="1" type="ORF">ColLi_11481</name>
</gene>